<organism evidence="13 14">
    <name type="scientific">Ferrimonas lipolytica</name>
    <dbReference type="NCBI Taxonomy" id="2724191"/>
    <lineage>
        <taxon>Bacteria</taxon>
        <taxon>Pseudomonadati</taxon>
        <taxon>Pseudomonadota</taxon>
        <taxon>Gammaproteobacteria</taxon>
        <taxon>Alteromonadales</taxon>
        <taxon>Ferrimonadaceae</taxon>
        <taxon>Ferrimonas</taxon>
    </lineage>
</organism>
<comment type="cofactor">
    <cofactor evidence="2 11 12">
        <name>Mg(2+)</name>
        <dbReference type="ChEBI" id="CHEBI:18420"/>
    </cofactor>
</comment>
<keyword evidence="7 11" id="KW-0479">Metal-binding</keyword>
<dbReference type="AlphaFoldDB" id="A0A6H1UGD8"/>
<evidence type="ECO:0000256" key="7">
    <source>
        <dbReference type="ARBA" id="ARBA00022723"/>
    </source>
</evidence>
<dbReference type="GO" id="GO:0046872">
    <property type="term" value="F:metal ion binding"/>
    <property type="evidence" value="ECO:0007669"/>
    <property type="project" value="UniProtKB-UniRule"/>
</dbReference>
<dbReference type="NCBIfam" id="NF007019">
    <property type="entry name" value="PRK09484.1"/>
    <property type="match status" value="1"/>
</dbReference>
<dbReference type="SFLD" id="SFLDS00003">
    <property type="entry name" value="Haloacid_Dehalogenase"/>
    <property type="match status" value="1"/>
</dbReference>
<keyword evidence="14" id="KW-1185">Reference proteome</keyword>
<feature type="binding site" evidence="12">
    <location>
        <position position="121"/>
    </location>
    <ligand>
        <name>Mg(2+)</name>
        <dbReference type="ChEBI" id="CHEBI:18420"/>
    </ligand>
</feature>
<dbReference type="Pfam" id="PF08282">
    <property type="entry name" value="Hydrolase_3"/>
    <property type="match status" value="1"/>
</dbReference>
<evidence type="ECO:0000313" key="13">
    <source>
        <dbReference type="EMBL" id="QIZ77888.1"/>
    </source>
</evidence>
<dbReference type="EC" id="3.1.3.45" evidence="5 11"/>
<comment type="similarity">
    <text evidence="3 11">Belongs to the KdsC family.</text>
</comment>
<keyword evidence="9 11" id="KW-0460">Magnesium</keyword>
<evidence type="ECO:0000256" key="2">
    <source>
        <dbReference type="ARBA" id="ARBA00001946"/>
    </source>
</evidence>
<dbReference type="NCBIfam" id="TIGR01662">
    <property type="entry name" value="HAD-SF-IIIA"/>
    <property type="match status" value="1"/>
</dbReference>
<dbReference type="RefSeq" id="WP_168661310.1">
    <property type="nucleotide sequence ID" value="NZ_CP051180.1"/>
</dbReference>
<evidence type="ECO:0000256" key="8">
    <source>
        <dbReference type="ARBA" id="ARBA00022801"/>
    </source>
</evidence>
<evidence type="ECO:0000256" key="1">
    <source>
        <dbReference type="ARBA" id="ARBA00000898"/>
    </source>
</evidence>
<dbReference type="InterPro" id="IPR050793">
    <property type="entry name" value="CMP-NeuNAc_synthase"/>
</dbReference>
<dbReference type="Gene3D" id="3.40.50.1000">
    <property type="entry name" value="HAD superfamily/HAD-like"/>
    <property type="match status" value="1"/>
</dbReference>
<dbReference type="PIRSF" id="PIRSF006118">
    <property type="entry name" value="KDO8-P_Ptase"/>
    <property type="match status" value="1"/>
</dbReference>
<dbReference type="KEGG" id="fes:HER31_13890"/>
<dbReference type="InterPro" id="IPR006549">
    <property type="entry name" value="HAD-SF_hydro_IIIA"/>
</dbReference>
<evidence type="ECO:0000256" key="6">
    <source>
        <dbReference type="ARBA" id="ARBA00020092"/>
    </source>
</evidence>
<evidence type="ECO:0000313" key="14">
    <source>
        <dbReference type="Proteomes" id="UP000501602"/>
    </source>
</evidence>
<dbReference type="SFLD" id="SFLDG01138">
    <property type="entry name" value="C1.6.2:_Deoxy-d-mannose-octulo"/>
    <property type="match status" value="1"/>
</dbReference>
<sequence>MDAILTLYGAVNADVIERASNIKLLLCDVDGVFSDGRIYIGNDGEELKAFHTRDGFGIKAVQNAGIAVAVITGRRSAIVEKRMTNLGVKHIVQGCEDKLTAFEQIRSELGLEADQCAYIGDDLVDLPVMEKVALAVAVHDAHPALLPQAHYRTTIGGGFGAVRELCDLLLQAQGKLMDAKGMSV</sequence>
<evidence type="ECO:0000256" key="12">
    <source>
        <dbReference type="PIRSR" id="PIRSR006118-2"/>
    </source>
</evidence>
<comment type="function">
    <text evidence="11">Catalyzes the hydrolysis of 3-deoxy-D-manno-octulosonate 8-phosphate (KDO 8-P) to 3-deoxy-D-manno-octulosonate (KDO) and inorganic phosphate.</text>
</comment>
<evidence type="ECO:0000256" key="10">
    <source>
        <dbReference type="ARBA" id="ARBA00031051"/>
    </source>
</evidence>
<dbReference type="Proteomes" id="UP000501602">
    <property type="component" value="Chromosome"/>
</dbReference>
<comment type="subunit">
    <text evidence="4 11">Homotetramer.</text>
</comment>
<evidence type="ECO:0000256" key="5">
    <source>
        <dbReference type="ARBA" id="ARBA00013066"/>
    </source>
</evidence>
<comment type="catalytic activity">
    <reaction evidence="1 11">
        <text>3-deoxy-alpha-D-manno-2-octulosonate-8-phosphate + H2O = 3-deoxy-alpha-D-manno-oct-2-ulosonate + phosphate</text>
        <dbReference type="Rhea" id="RHEA:11500"/>
        <dbReference type="ChEBI" id="CHEBI:15377"/>
        <dbReference type="ChEBI" id="CHEBI:43474"/>
        <dbReference type="ChEBI" id="CHEBI:85985"/>
        <dbReference type="ChEBI" id="CHEBI:85986"/>
        <dbReference type="EC" id="3.1.3.45"/>
    </reaction>
</comment>
<protein>
    <recommendedName>
        <fullName evidence="6 11">3-deoxy-D-manno-octulosonate 8-phosphate phosphatase KdsC</fullName>
        <ecNumber evidence="5 11">3.1.3.45</ecNumber>
    </recommendedName>
    <alternativeName>
        <fullName evidence="10 11">KDO 8-P phosphatase</fullName>
    </alternativeName>
</protein>
<keyword evidence="11" id="KW-0448">Lipopolysaccharide biosynthesis</keyword>
<dbReference type="EMBL" id="CP051180">
    <property type="protein sequence ID" value="QIZ77888.1"/>
    <property type="molecule type" value="Genomic_DNA"/>
</dbReference>
<evidence type="ECO:0000256" key="9">
    <source>
        <dbReference type="ARBA" id="ARBA00022842"/>
    </source>
</evidence>
<feature type="binding site" evidence="12">
    <location>
        <position position="28"/>
    </location>
    <ligand>
        <name>Mg(2+)</name>
        <dbReference type="ChEBI" id="CHEBI:18420"/>
    </ligand>
</feature>
<dbReference type="CDD" id="cd01630">
    <property type="entry name" value="HAD_KDO-like"/>
    <property type="match status" value="1"/>
</dbReference>
<dbReference type="FunFam" id="3.40.50.1000:FF:000029">
    <property type="entry name" value="3-deoxy-D-manno-octulosonate 8-phosphate phosphatase KdsC"/>
    <property type="match status" value="1"/>
</dbReference>
<evidence type="ECO:0000256" key="11">
    <source>
        <dbReference type="PIRNR" id="PIRNR006118"/>
    </source>
</evidence>
<dbReference type="PANTHER" id="PTHR21485">
    <property type="entry name" value="HAD SUPERFAMILY MEMBERS CMAS AND KDSC"/>
    <property type="match status" value="1"/>
</dbReference>
<reference evidence="13 14" key="1">
    <citation type="submission" date="2020-04" db="EMBL/GenBank/DDBJ databases">
        <title>Ferrimonas sp. S7 isolated from sea water.</title>
        <authorList>
            <person name="Bae S.S."/>
            <person name="Baek K."/>
        </authorList>
    </citation>
    <scope>NUCLEOTIDE SEQUENCE [LARGE SCALE GENOMIC DNA]</scope>
    <source>
        <strain evidence="13 14">S7</strain>
    </source>
</reference>
<dbReference type="SUPFAM" id="SSF56784">
    <property type="entry name" value="HAD-like"/>
    <property type="match status" value="1"/>
</dbReference>
<dbReference type="InterPro" id="IPR023214">
    <property type="entry name" value="HAD_sf"/>
</dbReference>
<dbReference type="GO" id="GO:0019143">
    <property type="term" value="F:3-deoxy-manno-octulosonate-8-phosphatase activity"/>
    <property type="evidence" value="ECO:0007669"/>
    <property type="project" value="UniProtKB-UniRule"/>
</dbReference>
<keyword evidence="8 11" id="KW-0378">Hydrolase</keyword>
<gene>
    <name evidence="13" type="primary">kdsC</name>
    <name evidence="13" type="ORF">HER31_13890</name>
</gene>
<dbReference type="InterPro" id="IPR010023">
    <property type="entry name" value="KdsC_fam"/>
</dbReference>
<dbReference type="SFLD" id="SFLDG01136">
    <property type="entry name" value="C1.6:_Phosphoserine_Phosphatas"/>
    <property type="match status" value="1"/>
</dbReference>
<accession>A0A6H1UGD8</accession>
<dbReference type="InterPro" id="IPR036412">
    <property type="entry name" value="HAD-like_sf"/>
</dbReference>
<dbReference type="PANTHER" id="PTHR21485:SF3">
    <property type="entry name" value="N-ACYLNEURAMINATE CYTIDYLYLTRANSFERASE"/>
    <property type="match status" value="1"/>
</dbReference>
<feature type="binding site" evidence="12">
    <location>
        <position position="30"/>
    </location>
    <ligand>
        <name>substrate</name>
    </ligand>
</feature>
<evidence type="ECO:0000256" key="4">
    <source>
        <dbReference type="ARBA" id="ARBA00011881"/>
    </source>
</evidence>
<proteinExistence type="inferred from homology"/>
<name>A0A6H1UGD8_9GAMM</name>
<evidence type="ECO:0000256" key="3">
    <source>
        <dbReference type="ARBA" id="ARBA00005893"/>
    </source>
</evidence>
<dbReference type="NCBIfam" id="TIGR01670">
    <property type="entry name" value="KdsC-phosphatas"/>
    <property type="match status" value="1"/>
</dbReference>
<dbReference type="GO" id="GO:0009103">
    <property type="term" value="P:lipopolysaccharide biosynthetic process"/>
    <property type="evidence" value="ECO:0007669"/>
    <property type="project" value="UniProtKB-UniRule"/>
</dbReference>
<dbReference type="GO" id="GO:0008781">
    <property type="term" value="F:N-acylneuraminate cytidylyltransferase activity"/>
    <property type="evidence" value="ECO:0007669"/>
    <property type="project" value="TreeGrafter"/>
</dbReference>